<keyword evidence="5" id="KW-1185">Reference proteome</keyword>
<name>A0A8R1I2C2_CAEJA</name>
<dbReference type="PANTHER" id="PTHR21662">
    <property type="entry name" value="RECEPTOR PROTEIN-TYROSINE KINASE"/>
    <property type="match status" value="1"/>
</dbReference>
<keyword evidence="1" id="KW-0472">Membrane</keyword>
<dbReference type="Proteomes" id="UP000005237">
    <property type="component" value="Unassembled WGS sequence"/>
</dbReference>
<sequence>MNRFRLHIFITFMLLQVCVVSSQNVTDAEIFRMMYEAENTFRHDNKQKKPRQFDEDWGLCNERYRYPKCCMWSEKVTYARGTWDCVHIKGDVILDNDRVANIFQSFINLKSVQGSLVIRNTSLFAFGMPRLTSIGFAGKSPKNVSAVITIKDNKFLTHFRMRELDEMIKNPDQTYGYIENNPKLHIDRKQWNRFRASCQSCKDFDAFFPYKTRYLREPFSQLYPYFLLGATIMVVFTHHFIMLEVNEARVRRKEQEMIECLTQMRDSTLAAELLLQTPNDVQLSFDIDVLHLCTNQTELIEQIQTLLDSDVAAFKDTTLDEVTQVGWES</sequence>
<dbReference type="PANTHER" id="PTHR21662:SF5">
    <property type="entry name" value="RECEPTOR L-DOMAIN DOMAIN-CONTAINING PROTEIN"/>
    <property type="match status" value="1"/>
</dbReference>
<evidence type="ECO:0000256" key="2">
    <source>
        <dbReference type="SAM" id="SignalP"/>
    </source>
</evidence>
<feature type="transmembrane region" description="Helical" evidence="1">
    <location>
        <begin position="222"/>
        <end position="243"/>
    </location>
</feature>
<evidence type="ECO:0000259" key="3">
    <source>
        <dbReference type="Pfam" id="PF01030"/>
    </source>
</evidence>
<evidence type="ECO:0000313" key="4">
    <source>
        <dbReference type="EnsemblMetazoa" id="CJA16296a.1"/>
    </source>
</evidence>
<evidence type="ECO:0000256" key="1">
    <source>
        <dbReference type="SAM" id="Phobius"/>
    </source>
</evidence>
<dbReference type="SUPFAM" id="SSF52058">
    <property type="entry name" value="L domain-like"/>
    <property type="match status" value="1"/>
</dbReference>
<organism evidence="4 5">
    <name type="scientific">Caenorhabditis japonica</name>
    <dbReference type="NCBI Taxonomy" id="281687"/>
    <lineage>
        <taxon>Eukaryota</taxon>
        <taxon>Metazoa</taxon>
        <taxon>Ecdysozoa</taxon>
        <taxon>Nematoda</taxon>
        <taxon>Chromadorea</taxon>
        <taxon>Rhabditida</taxon>
        <taxon>Rhabditina</taxon>
        <taxon>Rhabditomorpha</taxon>
        <taxon>Rhabditoidea</taxon>
        <taxon>Rhabditidae</taxon>
        <taxon>Peloderinae</taxon>
        <taxon>Caenorhabditis</taxon>
    </lineage>
</organism>
<accession>A0A8R1I2C2</accession>
<proteinExistence type="predicted"/>
<evidence type="ECO:0000313" key="5">
    <source>
        <dbReference type="Proteomes" id="UP000005237"/>
    </source>
</evidence>
<dbReference type="EnsemblMetazoa" id="CJA16296a.1">
    <property type="protein sequence ID" value="CJA16296a.1"/>
    <property type="gene ID" value="WBGene00135500"/>
</dbReference>
<protein>
    <submittedName>
        <fullName evidence="4">Recep_L_domain domain-containing protein</fullName>
    </submittedName>
</protein>
<feature type="domain" description="Receptor L-domain" evidence="3">
    <location>
        <begin position="84"/>
        <end position="192"/>
    </location>
</feature>
<feature type="chain" id="PRO_5035887071" evidence="2">
    <location>
        <begin position="23"/>
        <end position="329"/>
    </location>
</feature>
<dbReference type="Pfam" id="PF01030">
    <property type="entry name" value="Recep_L_domain"/>
    <property type="match status" value="1"/>
</dbReference>
<reference evidence="4" key="2">
    <citation type="submission" date="2022-06" db="UniProtKB">
        <authorList>
            <consortium name="EnsemblMetazoa"/>
        </authorList>
    </citation>
    <scope>IDENTIFICATION</scope>
    <source>
        <strain evidence="4">DF5081</strain>
    </source>
</reference>
<dbReference type="OMA" id="PACCLWS"/>
<dbReference type="InterPro" id="IPR036941">
    <property type="entry name" value="Rcpt_L-dom_sf"/>
</dbReference>
<dbReference type="AlphaFoldDB" id="A0A8R1I2C2"/>
<feature type="signal peptide" evidence="2">
    <location>
        <begin position="1"/>
        <end position="22"/>
    </location>
</feature>
<keyword evidence="1" id="KW-0812">Transmembrane</keyword>
<dbReference type="InterPro" id="IPR000494">
    <property type="entry name" value="Rcpt_L-dom"/>
</dbReference>
<reference evidence="5" key="1">
    <citation type="submission" date="2010-08" db="EMBL/GenBank/DDBJ databases">
        <authorList>
            <consortium name="Caenorhabditis japonica Sequencing Consortium"/>
            <person name="Wilson R.K."/>
        </authorList>
    </citation>
    <scope>NUCLEOTIDE SEQUENCE [LARGE SCALE GENOMIC DNA]</scope>
    <source>
        <strain evidence="5">DF5081</strain>
    </source>
</reference>
<keyword evidence="2" id="KW-0732">Signal</keyword>
<dbReference type="InterPro" id="IPR053079">
    <property type="entry name" value="SPS2_domain"/>
</dbReference>
<dbReference type="Gene3D" id="3.80.20.20">
    <property type="entry name" value="Receptor L-domain"/>
    <property type="match status" value="1"/>
</dbReference>
<keyword evidence="1" id="KW-1133">Transmembrane helix</keyword>